<feature type="compositionally biased region" description="Basic and acidic residues" evidence="1">
    <location>
        <begin position="12"/>
        <end position="26"/>
    </location>
</feature>
<organism evidence="2 3">
    <name type="scientific">Coprinellus micaceus</name>
    <name type="common">Glistening ink-cap mushroom</name>
    <name type="synonym">Coprinus micaceus</name>
    <dbReference type="NCBI Taxonomy" id="71717"/>
    <lineage>
        <taxon>Eukaryota</taxon>
        <taxon>Fungi</taxon>
        <taxon>Dikarya</taxon>
        <taxon>Basidiomycota</taxon>
        <taxon>Agaricomycotina</taxon>
        <taxon>Agaricomycetes</taxon>
        <taxon>Agaricomycetidae</taxon>
        <taxon>Agaricales</taxon>
        <taxon>Agaricineae</taxon>
        <taxon>Psathyrellaceae</taxon>
        <taxon>Coprinellus</taxon>
    </lineage>
</organism>
<sequence length="53" mass="5739">MSGRTGCSGDAFMRRGRDPRGAEARLRKGALGGDRGKDAQCGDLKPPPPWLRR</sequence>
<feature type="region of interest" description="Disordered" evidence="1">
    <location>
        <begin position="1"/>
        <end position="53"/>
    </location>
</feature>
<keyword evidence="3" id="KW-1185">Reference proteome</keyword>
<name>A0A4Y7TE58_COPMI</name>
<protein>
    <submittedName>
        <fullName evidence="2">Uncharacterized protein</fullName>
    </submittedName>
</protein>
<evidence type="ECO:0000313" key="3">
    <source>
        <dbReference type="Proteomes" id="UP000298030"/>
    </source>
</evidence>
<evidence type="ECO:0000313" key="2">
    <source>
        <dbReference type="EMBL" id="TEB31819.1"/>
    </source>
</evidence>
<accession>A0A4Y7TE58</accession>
<dbReference type="Proteomes" id="UP000298030">
    <property type="component" value="Unassembled WGS sequence"/>
</dbReference>
<evidence type="ECO:0000256" key="1">
    <source>
        <dbReference type="SAM" id="MobiDB-lite"/>
    </source>
</evidence>
<dbReference type="AlphaFoldDB" id="A0A4Y7TE58"/>
<comment type="caution">
    <text evidence="2">The sequence shown here is derived from an EMBL/GenBank/DDBJ whole genome shotgun (WGS) entry which is preliminary data.</text>
</comment>
<reference evidence="2 3" key="1">
    <citation type="journal article" date="2019" name="Nat. Ecol. Evol.">
        <title>Megaphylogeny resolves global patterns of mushroom evolution.</title>
        <authorList>
            <person name="Varga T."/>
            <person name="Krizsan K."/>
            <person name="Foldi C."/>
            <person name="Dima B."/>
            <person name="Sanchez-Garcia M."/>
            <person name="Sanchez-Ramirez S."/>
            <person name="Szollosi G.J."/>
            <person name="Szarkandi J.G."/>
            <person name="Papp V."/>
            <person name="Albert L."/>
            <person name="Andreopoulos W."/>
            <person name="Angelini C."/>
            <person name="Antonin V."/>
            <person name="Barry K.W."/>
            <person name="Bougher N.L."/>
            <person name="Buchanan P."/>
            <person name="Buyck B."/>
            <person name="Bense V."/>
            <person name="Catcheside P."/>
            <person name="Chovatia M."/>
            <person name="Cooper J."/>
            <person name="Damon W."/>
            <person name="Desjardin D."/>
            <person name="Finy P."/>
            <person name="Geml J."/>
            <person name="Haridas S."/>
            <person name="Hughes K."/>
            <person name="Justo A."/>
            <person name="Karasinski D."/>
            <person name="Kautmanova I."/>
            <person name="Kiss B."/>
            <person name="Kocsube S."/>
            <person name="Kotiranta H."/>
            <person name="LaButti K.M."/>
            <person name="Lechner B.E."/>
            <person name="Liimatainen K."/>
            <person name="Lipzen A."/>
            <person name="Lukacs Z."/>
            <person name="Mihaltcheva S."/>
            <person name="Morgado L.N."/>
            <person name="Niskanen T."/>
            <person name="Noordeloos M.E."/>
            <person name="Ohm R.A."/>
            <person name="Ortiz-Santana B."/>
            <person name="Ovrebo C."/>
            <person name="Racz N."/>
            <person name="Riley R."/>
            <person name="Savchenko A."/>
            <person name="Shiryaev A."/>
            <person name="Soop K."/>
            <person name="Spirin V."/>
            <person name="Szebenyi C."/>
            <person name="Tomsovsky M."/>
            <person name="Tulloss R.E."/>
            <person name="Uehling J."/>
            <person name="Grigoriev I.V."/>
            <person name="Vagvolgyi C."/>
            <person name="Papp T."/>
            <person name="Martin F.M."/>
            <person name="Miettinen O."/>
            <person name="Hibbett D.S."/>
            <person name="Nagy L.G."/>
        </authorList>
    </citation>
    <scope>NUCLEOTIDE SEQUENCE [LARGE SCALE GENOMIC DNA]</scope>
    <source>
        <strain evidence="2 3">FP101781</strain>
    </source>
</reference>
<dbReference type="EMBL" id="QPFP01000017">
    <property type="protein sequence ID" value="TEB31819.1"/>
    <property type="molecule type" value="Genomic_DNA"/>
</dbReference>
<proteinExistence type="predicted"/>
<gene>
    <name evidence="2" type="ORF">FA13DRAFT_309250</name>
</gene>